<feature type="non-terminal residue" evidence="2">
    <location>
        <position position="430"/>
    </location>
</feature>
<comment type="caution">
    <text evidence="2">The sequence shown here is derived from an EMBL/GenBank/DDBJ whole genome shotgun (WGS) entry which is preliminary data.</text>
</comment>
<sequence>MERPGEQFLHQRDPKLHTSDFVEHEKERKERKGEETSQKPAEKIADWLEVIKKTHMGHQDDLRVLERIKAHYHKEYVIKPEDIPESYFNNQKRLAREQGHGDIEITEEVRGQLAETIRSDQESTLDNWIEYFSSKDSENFPVWSKYWAFTSVIKLSFYDKEKHAFAKRDKSTVAPFPDLNREALAYVVNAIVKKTSKENIPAATDNPEFRQLLQGSSFGKLYAYAIEKVTPAKESELINAKGEWVRYSKNSDHMLLVNSLQGHGTGWCTAGESTAKAQLQGGDFYVYYSYDKRGKPTIPRTAIRMRGSGIAEVRGVGPDQNLDPYIGEVVREKLKEFPDGKAYEKKSQDMKTLTAIEAKARGGGELSREDLIFLYEIKSHIQGFGYQRDPRINELIGGRDKRSDLAFTLGIPKEKISVTKEEALRGDIVF</sequence>
<dbReference type="Proteomes" id="UP000230238">
    <property type="component" value="Unassembled WGS sequence"/>
</dbReference>
<dbReference type="AlphaFoldDB" id="A0A2M7RG18"/>
<gene>
    <name evidence="2" type="ORF">COY65_03205</name>
</gene>
<proteinExistence type="predicted"/>
<evidence type="ECO:0000313" key="2">
    <source>
        <dbReference type="EMBL" id="PIY95492.1"/>
    </source>
</evidence>
<dbReference type="EMBL" id="PFME01000043">
    <property type="protein sequence ID" value="PIY95492.1"/>
    <property type="molecule type" value="Genomic_DNA"/>
</dbReference>
<name>A0A2M7RG18_9BACT</name>
<accession>A0A2M7RG18</accession>
<organism evidence="2 3">
    <name type="scientific">Candidatus Jorgensenbacteria bacterium CG_4_10_14_0_8_um_filter_39_13</name>
    <dbReference type="NCBI Taxonomy" id="1974589"/>
    <lineage>
        <taxon>Bacteria</taxon>
        <taxon>Candidatus Joergenseniibacteriota</taxon>
    </lineage>
</organism>
<feature type="region of interest" description="Disordered" evidence="1">
    <location>
        <begin position="1"/>
        <end position="41"/>
    </location>
</feature>
<reference evidence="3" key="1">
    <citation type="submission" date="2017-09" db="EMBL/GenBank/DDBJ databases">
        <title>Depth-based differentiation of microbial function through sediment-hosted aquifers and enrichment of novel symbionts in the deep terrestrial subsurface.</title>
        <authorList>
            <person name="Probst A.J."/>
            <person name="Ladd B."/>
            <person name="Jarett J.K."/>
            <person name="Geller-Mcgrath D.E."/>
            <person name="Sieber C.M.K."/>
            <person name="Emerson J.B."/>
            <person name="Anantharaman K."/>
            <person name="Thomas B.C."/>
            <person name="Malmstrom R."/>
            <person name="Stieglmeier M."/>
            <person name="Klingl A."/>
            <person name="Woyke T."/>
            <person name="Ryan C.M."/>
            <person name="Banfield J.F."/>
        </authorList>
    </citation>
    <scope>NUCLEOTIDE SEQUENCE [LARGE SCALE GENOMIC DNA]</scope>
</reference>
<evidence type="ECO:0000256" key="1">
    <source>
        <dbReference type="SAM" id="MobiDB-lite"/>
    </source>
</evidence>
<evidence type="ECO:0000313" key="3">
    <source>
        <dbReference type="Proteomes" id="UP000230238"/>
    </source>
</evidence>
<protein>
    <submittedName>
        <fullName evidence="2">Uncharacterized protein</fullName>
    </submittedName>
</protein>